<protein>
    <submittedName>
        <fullName evidence="1">Uncharacterized protein</fullName>
    </submittedName>
</protein>
<organism evidence="1 2">
    <name type="scientific">Prunus dulcis</name>
    <name type="common">Almond</name>
    <name type="synonym">Amygdalus dulcis</name>
    <dbReference type="NCBI Taxonomy" id="3755"/>
    <lineage>
        <taxon>Eukaryota</taxon>
        <taxon>Viridiplantae</taxon>
        <taxon>Streptophyta</taxon>
        <taxon>Embryophyta</taxon>
        <taxon>Tracheophyta</taxon>
        <taxon>Spermatophyta</taxon>
        <taxon>Magnoliopsida</taxon>
        <taxon>eudicotyledons</taxon>
        <taxon>Gunneridae</taxon>
        <taxon>Pentapetalae</taxon>
        <taxon>rosids</taxon>
        <taxon>fabids</taxon>
        <taxon>Rosales</taxon>
        <taxon>Rosaceae</taxon>
        <taxon>Amygdaloideae</taxon>
        <taxon>Amygdaleae</taxon>
        <taxon>Prunus</taxon>
    </lineage>
</organism>
<accession>A0A5E4FVS5</accession>
<reference evidence="2" key="1">
    <citation type="journal article" date="2020" name="Plant J.">
        <title>Transposons played a major role in the diversification between the closely related almond and peach genomes: results from the almond genome sequence.</title>
        <authorList>
            <person name="Alioto T."/>
            <person name="Alexiou K.G."/>
            <person name="Bardil A."/>
            <person name="Barteri F."/>
            <person name="Castanera R."/>
            <person name="Cruz F."/>
            <person name="Dhingra A."/>
            <person name="Duval H."/>
            <person name="Fernandez I Marti A."/>
            <person name="Frias L."/>
            <person name="Galan B."/>
            <person name="Garcia J.L."/>
            <person name="Howad W."/>
            <person name="Gomez-Garrido J."/>
            <person name="Gut M."/>
            <person name="Julca I."/>
            <person name="Morata J."/>
            <person name="Puigdomenech P."/>
            <person name="Ribeca P."/>
            <person name="Rubio Cabetas M.J."/>
            <person name="Vlasova A."/>
            <person name="Wirthensohn M."/>
            <person name="Garcia-Mas J."/>
            <person name="Gabaldon T."/>
            <person name="Casacuberta J.M."/>
            <person name="Arus P."/>
        </authorList>
    </citation>
    <scope>NUCLEOTIDE SEQUENCE [LARGE SCALE GENOMIC DNA]</scope>
    <source>
        <strain evidence="2">cv. Texas</strain>
    </source>
</reference>
<gene>
    <name evidence="1" type="ORF">ALMOND_2B010901</name>
</gene>
<evidence type="ECO:0000313" key="1">
    <source>
        <dbReference type="EMBL" id="VVA31410.1"/>
    </source>
</evidence>
<proteinExistence type="predicted"/>
<name>A0A5E4FVS5_PRUDU</name>
<dbReference type="Proteomes" id="UP000327085">
    <property type="component" value="Chromosome 7"/>
</dbReference>
<evidence type="ECO:0000313" key="2">
    <source>
        <dbReference type="Proteomes" id="UP000327085"/>
    </source>
</evidence>
<sequence>MGCKVAVGRSTPIIPTKTILDSLVENGRSLTSVPQEDAFLSFPDQWRLLLAFPFPPTWQEHCKILESRPYFSPTTIEISCLWLTGMKKPGSRLPLRFWQASCFP</sequence>
<dbReference type="InParanoid" id="A0A5E4FVS5"/>
<dbReference type="EMBL" id="CABIKO010000215">
    <property type="protein sequence ID" value="VVA31410.1"/>
    <property type="molecule type" value="Genomic_DNA"/>
</dbReference>
<dbReference type="AlphaFoldDB" id="A0A5E4FVS5"/>
<dbReference type="Gramene" id="VVA31410">
    <property type="protein sequence ID" value="VVA31410"/>
    <property type="gene ID" value="Prudul26B010901"/>
</dbReference>